<dbReference type="SUPFAM" id="SSF50494">
    <property type="entry name" value="Trypsin-like serine proteases"/>
    <property type="match status" value="1"/>
</dbReference>
<keyword evidence="6" id="KW-0695">RNA-directed DNA polymerase</keyword>
<dbReference type="InterPro" id="IPR041373">
    <property type="entry name" value="RT_RNaseH"/>
</dbReference>
<dbReference type="InterPro" id="IPR009003">
    <property type="entry name" value="Peptidase_S1_PA"/>
</dbReference>
<evidence type="ECO:0000256" key="4">
    <source>
        <dbReference type="ARBA" id="ARBA00022759"/>
    </source>
</evidence>
<dbReference type="EMBL" id="CAJOBC010005638">
    <property type="protein sequence ID" value="CAF3870611.1"/>
    <property type="molecule type" value="Genomic_DNA"/>
</dbReference>
<dbReference type="SUPFAM" id="SSF56672">
    <property type="entry name" value="DNA/RNA polymerases"/>
    <property type="match status" value="1"/>
</dbReference>
<keyword evidence="11" id="KW-1185">Reference proteome</keyword>
<keyword evidence="2" id="KW-0548">Nucleotidyltransferase</keyword>
<dbReference type="Pfam" id="PF17917">
    <property type="entry name" value="RT_RNaseH"/>
    <property type="match status" value="1"/>
</dbReference>
<evidence type="ECO:0000256" key="5">
    <source>
        <dbReference type="ARBA" id="ARBA00022801"/>
    </source>
</evidence>
<evidence type="ECO:0000256" key="1">
    <source>
        <dbReference type="ARBA" id="ARBA00022679"/>
    </source>
</evidence>
<evidence type="ECO:0000313" key="11">
    <source>
        <dbReference type="Proteomes" id="UP000663829"/>
    </source>
</evidence>
<dbReference type="Gene3D" id="2.40.10.10">
    <property type="entry name" value="Trypsin-like serine proteases"/>
    <property type="match status" value="1"/>
</dbReference>
<dbReference type="AlphaFoldDB" id="A0A814PCB0"/>
<keyword evidence="5" id="KW-0378">Hydrolase</keyword>
<evidence type="ECO:0000256" key="7">
    <source>
        <dbReference type="SAM" id="Phobius"/>
    </source>
</evidence>
<gene>
    <name evidence="9" type="ORF">GPM918_LOCUS18988</name>
    <name evidence="10" type="ORF">SRO942_LOCUS18985</name>
</gene>
<dbReference type="Proteomes" id="UP000663829">
    <property type="component" value="Unassembled WGS sequence"/>
</dbReference>
<dbReference type="GO" id="GO:0016787">
    <property type="term" value="F:hydrolase activity"/>
    <property type="evidence" value="ECO:0007669"/>
    <property type="project" value="UniProtKB-KW"/>
</dbReference>
<organism evidence="9 11">
    <name type="scientific">Didymodactylos carnosus</name>
    <dbReference type="NCBI Taxonomy" id="1234261"/>
    <lineage>
        <taxon>Eukaryota</taxon>
        <taxon>Metazoa</taxon>
        <taxon>Spiralia</taxon>
        <taxon>Gnathifera</taxon>
        <taxon>Rotifera</taxon>
        <taxon>Eurotatoria</taxon>
        <taxon>Bdelloidea</taxon>
        <taxon>Philodinida</taxon>
        <taxon>Philodinidae</taxon>
        <taxon>Didymodactylos</taxon>
    </lineage>
</organism>
<evidence type="ECO:0000313" key="10">
    <source>
        <dbReference type="EMBL" id="CAF3870611.1"/>
    </source>
</evidence>
<dbReference type="InterPro" id="IPR043504">
    <property type="entry name" value="Peptidase_S1_PA_chymotrypsin"/>
</dbReference>
<evidence type="ECO:0000256" key="6">
    <source>
        <dbReference type="ARBA" id="ARBA00022918"/>
    </source>
</evidence>
<dbReference type="InterPro" id="IPR043502">
    <property type="entry name" value="DNA/RNA_pol_sf"/>
</dbReference>
<dbReference type="GO" id="GO:0004519">
    <property type="term" value="F:endonuclease activity"/>
    <property type="evidence" value="ECO:0007669"/>
    <property type="project" value="UniProtKB-KW"/>
</dbReference>
<evidence type="ECO:0000256" key="3">
    <source>
        <dbReference type="ARBA" id="ARBA00022722"/>
    </source>
</evidence>
<feature type="domain" description="Reverse transcriptase RNase H-like" evidence="8">
    <location>
        <begin position="222"/>
        <end position="268"/>
    </location>
</feature>
<dbReference type="EMBL" id="CAJNOQ010005638">
    <property type="protein sequence ID" value="CAF1105937.1"/>
    <property type="molecule type" value="Genomic_DNA"/>
</dbReference>
<comment type="caution">
    <text evidence="9">The sequence shown here is derived from an EMBL/GenBank/DDBJ whole genome shotgun (WGS) entry which is preliminary data.</text>
</comment>
<evidence type="ECO:0000313" key="9">
    <source>
        <dbReference type="EMBL" id="CAF1105937.1"/>
    </source>
</evidence>
<keyword evidence="7" id="KW-0472">Membrane</keyword>
<name>A0A814PCB0_9BILA</name>
<keyword evidence="4" id="KW-0255">Endonuclease</keyword>
<keyword evidence="3" id="KW-0540">Nuclease</keyword>
<keyword evidence="7" id="KW-0812">Transmembrane</keyword>
<sequence length="269" mass="30902">MTTLRELMSVIWTVYVIPRSSPTTIRQRQNQRDLNVIKRVLLTFLILMCLFGPASALILMKVIVGYWPLITYRIIWLFLTPSCALLNVLLICFQRLYTQLLKEFRTRRVQPATAALSPSNDLKNFLLEKFRVTCSSNKIRTNELDKTGITSYGHADCAGKDKPTIYIRVTAYFDWICNVTNNTAAQCRQSDTITTRTTDADLTGQTTTGSMVWISIYSIYYIGIGGVLTQKYDGNDRPIAYMFKTINRQQRKWSTTERECFAILEALKL</sequence>
<protein>
    <recommendedName>
        <fullName evidence="8">Reverse transcriptase RNase H-like domain-containing protein</fullName>
    </recommendedName>
</protein>
<keyword evidence="7" id="KW-1133">Transmembrane helix</keyword>
<feature type="transmembrane region" description="Helical" evidence="7">
    <location>
        <begin position="40"/>
        <end position="68"/>
    </location>
</feature>
<proteinExistence type="predicted"/>
<feature type="transmembrane region" description="Helical" evidence="7">
    <location>
        <begin position="74"/>
        <end position="97"/>
    </location>
</feature>
<reference evidence="9" key="1">
    <citation type="submission" date="2021-02" db="EMBL/GenBank/DDBJ databases">
        <authorList>
            <person name="Nowell W R."/>
        </authorList>
    </citation>
    <scope>NUCLEOTIDE SEQUENCE</scope>
</reference>
<evidence type="ECO:0000259" key="8">
    <source>
        <dbReference type="Pfam" id="PF17917"/>
    </source>
</evidence>
<dbReference type="Gene3D" id="3.10.20.370">
    <property type="match status" value="1"/>
</dbReference>
<evidence type="ECO:0000256" key="2">
    <source>
        <dbReference type="ARBA" id="ARBA00022695"/>
    </source>
</evidence>
<keyword evidence="1" id="KW-0808">Transferase</keyword>
<accession>A0A814PCB0</accession>
<dbReference type="GO" id="GO:0003964">
    <property type="term" value="F:RNA-directed DNA polymerase activity"/>
    <property type="evidence" value="ECO:0007669"/>
    <property type="project" value="UniProtKB-KW"/>
</dbReference>
<dbReference type="Proteomes" id="UP000681722">
    <property type="component" value="Unassembled WGS sequence"/>
</dbReference>